<protein>
    <submittedName>
        <fullName evidence="1">Uncharacterized protein</fullName>
    </submittedName>
</protein>
<dbReference type="EMBL" id="JARBJD010000092">
    <property type="protein sequence ID" value="KAK2953405.1"/>
    <property type="molecule type" value="Genomic_DNA"/>
</dbReference>
<sequence>MILFHLVPTRDNSCSGFAASLIPLLTSSNEKLVRSTLFLLDKVLSASVLSPRFEFLETGLFNLLPRTFYEHEMHLRPQLEVLLFPPPEMHLLNLTRSILMLPFHHRAGDIIQQRKFTLTTFHQIFVDKFFRPVEPFFEFVCKNRRRIEDSSDSRSFADVLGMISQFSPFVEQMTQFVLSSSLALACTDSLHFFETRTLVVALLQRVENGVNDWRNGSPDVQKRGHQIVDKLLEEGFSDEIGLHLETACSNHNRLRHAITGTPLVDLLGGNTLTKMRREEWWI</sequence>
<reference evidence="1 2" key="1">
    <citation type="journal article" date="2022" name="bioRxiv">
        <title>Genomics of Preaxostyla Flagellates Illuminates Evolutionary Transitions and the Path Towards Mitochondrial Loss.</title>
        <authorList>
            <person name="Novak L.V.F."/>
            <person name="Treitli S.C."/>
            <person name="Pyrih J."/>
            <person name="Halakuc P."/>
            <person name="Pipaliya S.V."/>
            <person name="Vacek V."/>
            <person name="Brzon O."/>
            <person name="Soukal P."/>
            <person name="Eme L."/>
            <person name="Dacks J.B."/>
            <person name="Karnkowska A."/>
            <person name="Elias M."/>
            <person name="Hampl V."/>
        </authorList>
    </citation>
    <scope>NUCLEOTIDE SEQUENCE [LARGE SCALE GENOMIC DNA]</scope>
    <source>
        <strain evidence="1">NAU3</strain>
        <tissue evidence="1">Gut</tissue>
    </source>
</reference>
<organism evidence="1 2">
    <name type="scientific">Blattamonas nauphoetae</name>
    <dbReference type="NCBI Taxonomy" id="2049346"/>
    <lineage>
        <taxon>Eukaryota</taxon>
        <taxon>Metamonada</taxon>
        <taxon>Preaxostyla</taxon>
        <taxon>Oxymonadida</taxon>
        <taxon>Blattamonas</taxon>
    </lineage>
</organism>
<proteinExistence type="predicted"/>
<keyword evidence="2" id="KW-1185">Reference proteome</keyword>
<gene>
    <name evidence="1" type="ORF">BLNAU_11691</name>
</gene>
<name>A0ABQ9XPH1_9EUKA</name>
<dbReference type="Proteomes" id="UP001281761">
    <property type="component" value="Unassembled WGS sequence"/>
</dbReference>
<evidence type="ECO:0000313" key="2">
    <source>
        <dbReference type="Proteomes" id="UP001281761"/>
    </source>
</evidence>
<evidence type="ECO:0000313" key="1">
    <source>
        <dbReference type="EMBL" id="KAK2953405.1"/>
    </source>
</evidence>
<comment type="caution">
    <text evidence="1">The sequence shown here is derived from an EMBL/GenBank/DDBJ whole genome shotgun (WGS) entry which is preliminary data.</text>
</comment>
<accession>A0ABQ9XPH1</accession>